<reference evidence="2" key="1">
    <citation type="submission" date="2020-07" db="EMBL/GenBank/DDBJ databases">
        <title>Genome sequence and genetic diversity analysis of an under-domesticated orphan crop, white fonio (Digitaria exilis).</title>
        <authorList>
            <person name="Bennetzen J.L."/>
            <person name="Chen S."/>
            <person name="Ma X."/>
            <person name="Wang X."/>
            <person name="Yssel A.E.J."/>
            <person name="Chaluvadi S.R."/>
            <person name="Johnson M."/>
            <person name="Gangashetty P."/>
            <person name="Hamidou F."/>
            <person name="Sanogo M.D."/>
            <person name="Zwaenepoel A."/>
            <person name="Wallace J."/>
            <person name="Van De Peer Y."/>
            <person name="Van Deynze A."/>
        </authorList>
    </citation>
    <scope>NUCLEOTIDE SEQUENCE</scope>
    <source>
        <tissue evidence="2">Leaves</tissue>
    </source>
</reference>
<proteinExistence type="predicted"/>
<organism evidence="2 3">
    <name type="scientific">Digitaria exilis</name>
    <dbReference type="NCBI Taxonomy" id="1010633"/>
    <lineage>
        <taxon>Eukaryota</taxon>
        <taxon>Viridiplantae</taxon>
        <taxon>Streptophyta</taxon>
        <taxon>Embryophyta</taxon>
        <taxon>Tracheophyta</taxon>
        <taxon>Spermatophyta</taxon>
        <taxon>Magnoliopsida</taxon>
        <taxon>Liliopsida</taxon>
        <taxon>Poales</taxon>
        <taxon>Poaceae</taxon>
        <taxon>PACMAD clade</taxon>
        <taxon>Panicoideae</taxon>
        <taxon>Panicodae</taxon>
        <taxon>Paniceae</taxon>
        <taxon>Anthephorinae</taxon>
        <taxon>Digitaria</taxon>
    </lineage>
</organism>
<accession>A0A835EC29</accession>
<dbReference type="EMBL" id="JACEFO010002165">
    <property type="protein sequence ID" value="KAF8676461.1"/>
    <property type="molecule type" value="Genomic_DNA"/>
</dbReference>
<evidence type="ECO:0000256" key="1">
    <source>
        <dbReference type="SAM" id="MobiDB-lite"/>
    </source>
</evidence>
<evidence type="ECO:0000313" key="3">
    <source>
        <dbReference type="Proteomes" id="UP000636709"/>
    </source>
</evidence>
<name>A0A835EC29_9POAL</name>
<feature type="region of interest" description="Disordered" evidence="1">
    <location>
        <begin position="1"/>
        <end position="20"/>
    </location>
</feature>
<evidence type="ECO:0000313" key="2">
    <source>
        <dbReference type="EMBL" id="KAF8676461.1"/>
    </source>
</evidence>
<dbReference type="AlphaFoldDB" id="A0A835EC29"/>
<sequence>MSTSRGIRAGEFAANEPAPDAAATMAVTVVQAPSALLGEARHVRIQDRVSTTKRPSSHRLITTEAQEDTFAWKKPLGVMLSLGAPTTRDPRRQGR</sequence>
<keyword evidence="3" id="KW-1185">Reference proteome</keyword>
<protein>
    <submittedName>
        <fullName evidence="2">Uncharacterized protein</fullName>
    </submittedName>
</protein>
<comment type="caution">
    <text evidence="2">The sequence shown here is derived from an EMBL/GenBank/DDBJ whole genome shotgun (WGS) entry which is preliminary data.</text>
</comment>
<dbReference type="Proteomes" id="UP000636709">
    <property type="component" value="Unassembled WGS sequence"/>
</dbReference>
<gene>
    <name evidence="2" type="ORF">HU200_047016</name>
</gene>